<dbReference type="EMBL" id="LRGB01009713">
    <property type="protein sequence ID" value="KZS00499.1"/>
    <property type="molecule type" value="Genomic_DNA"/>
</dbReference>
<dbReference type="GO" id="GO:0007229">
    <property type="term" value="P:integrin-mediated signaling pathway"/>
    <property type="evidence" value="ECO:0007669"/>
    <property type="project" value="UniProtKB-KW"/>
</dbReference>
<dbReference type="AlphaFoldDB" id="A0A164HRR1"/>
<keyword evidence="1" id="KW-1133">Transmembrane helix</keyword>
<keyword evidence="1" id="KW-0812">Transmembrane</keyword>
<accession>A0A164HRR1</accession>
<reference evidence="2 3" key="1">
    <citation type="submission" date="2016-03" db="EMBL/GenBank/DDBJ databases">
        <title>EvidentialGene: Evidence-directed Construction of Genes on Genomes.</title>
        <authorList>
            <person name="Gilbert D.G."/>
            <person name="Choi J.-H."/>
            <person name="Mockaitis K."/>
            <person name="Colbourne J."/>
            <person name="Pfrender M."/>
        </authorList>
    </citation>
    <scope>NUCLEOTIDE SEQUENCE [LARGE SCALE GENOMIC DNA]</scope>
    <source>
        <strain evidence="2 3">Xinb3</strain>
        <tissue evidence="2">Complete organism</tissue>
    </source>
</reference>
<comment type="caution">
    <text evidence="2">The sequence shown here is derived from an EMBL/GenBank/DDBJ whole genome shotgun (WGS) entry which is preliminary data.</text>
</comment>
<gene>
    <name evidence="2" type="ORF">APZ42_003174</name>
</gene>
<feature type="non-terminal residue" evidence="2">
    <location>
        <position position="1"/>
    </location>
</feature>
<protein>
    <submittedName>
        <fullName evidence="2">Disintegrin and metalloproteinase protein</fullName>
    </submittedName>
</protein>
<evidence type="ECO:0000313" key="3">
    <source>
        <dbReference type="Proteomes" id="UP000076858"/>
    </source>
</evidence>
<keyword evidence="2" id="KW-0401">Integrin</keyword>
<proteinExistence type="predicted"/>
<evidence type="ECO:0000256" key="1">
    <source>
        <dbReference type="SAM" id="Phobius"/>
    </source>
</evidence>
<feature type="transmembrane region" description="Helical" evidence="1">
    <location>
        <begin position="58"/>
        <end position="76"/>
    </location>
</feature>
<sequence length="77" mass="9389">TQHATRRRFQVSAICRVYRRRSQRYVEDAGSQHVPVGLVQLQPLFHHRVSRVSHIRTLFFFFNFFFLLLFCPLFSYR</sequence>
<feature type="non-terminal residue" evidence="2">
    <location>
        <position position="77"/>
    </location>
</feature>
<dbReference type="Proteomes" id="UP000076858">
    <property type="component" value="Unassembled WGS sequence"/>
</dbReference>
<evidence type="ECO:0000313" key="2">
    <source>
        <dbReference type="EMBL" id="KZS00499.1"/>
    </source>
</evidence>
<name>A0A164HRR1_9CRUS</name>
<keyword evidence="3" id="KW-1185">Reference proteome</keyword>
<organism evidence="2 3">
    <name type="scientific">Daphnia magna</name>
    <dbReference type="NCBI Taxonomy" id="35525"/>
    <lineage>
        <taxon>Eukaryota</taxon>
        <taxon>Metazoa</taxon>
        <taxon>Ecdysozoa</taxon>
        <taxon>Arthropoda</taxon>
        <taxon>Crustacea</taxon>
        <taxon>Branchiopoda</taxon>
        <taxon>Diplostraca</taxon>
        <taxon>Cladocera</taxon>
        <taxon>Anomopoda</taxon>
        <taxon>Daphniidae</taxon>
        <taxon>Daphnia</taxon>
    </lineage>
</organism>
<keyword evidence="1" id="KW-0472">Membrane</keyword>